<dbReference type="AlphaFoldDB" id="A0AAE0YXT8"/>
<dbReference type="EMBL" id="JAWDGP010005166">
    <property type="protein sequence ID" value="KAK3759095.1"/>
    <property type="molecule type" value="Genomic_DNA"/>
</dbReference>
<reference evidence="2" key="1">
    <citation type="journal article" date="2023" name="G3 (Bethesda)">
        <title>A reference genome for the long-term kleptoplast-retaining sea slug Elysia crispata morphotype clarki.</title>
        <authorList>
            <person name="Eastman K.E."/>
            <person name="Pendleton A.L."/>
            <person name="Shaikh M.A."/>
            <person name="Suttiyut T."/>
            <person name="Ogas R."/>
            <person name="Tomko P."/>
            <person name="Gavelis G."/>
            <person name="Widhalm J.R."/>
            <person name="Wisecaver J.H."/>
        </authorList>
    </citation>
    <scope>NUCLEOTIDE SEQUENCE</scope>
    <source>
        <strain evidence="2">ECLA1</strain>
    </source>
</reference>
<proteinExistence type="predicted"/>
<accession>A0AAE0YXT8</accession>
<name>A0AAE0YXT8_9GAST</name>
<keyword evidence="3" id="KW-1185">Reference proteome</keyword>
<gene>
    <name evidence="2" type="ORF">RRG08_038466</name>
</gene>
<evidence type="ECO:0000313" key="2">
    <source>
        <dbReference type="EMBL" id="KAK3759095.1"/>
    </source>
</evidence>
<protein>
    <submittedName>
        <fullName evidence="2">Uncharacterized protein</fullName>
    </submittedName>
</protein>
<dbReference type="Proteomes" id="UP001283361">
    <property type="component" value="Unassembled WGS sequence"/>
</dbReference>
<evidence type="ECO:0000256" key="1">
    <source>
        <dbReference type="SAM" id="MobiDB-lite"/>
    </source>
</evidence>
<feature type="region of interest" description="Disordered" evidence="1">
    <location>
        <begin position="70"/>
        <end position="93"/>
    </location>
</feature>
<organism evidence="2 3">
    <name type="scientific">Elysia crispata</name>
    <name type="common">lettuce slug</name>
    <dbReference type="NCBI Taxonomy" id="231223"/>
    <lineage>
        <taxon>Eukaryota</taxon>
        <taxon>Metazoa</taxon>
        <taxon>Spiralia</taxon>
        <taxon>Lophotrochozoa</taxon>
        <taxon>Mollusca</taxon>
        <taxon>Gastropoda</taxon>
        <taxon>Heterobranchia</taxon>
        <taxon>Euthyneura</taxon>
        <taxon>Panpulmonata</taxon>
        <taxon>Sacoglossa</taxon>
        <taxon>Placobranchoidea</taxon>
        <taxon>Plakobranchidae</taxon>
        <taxon>Elysia</taxon>
    </lineage>
</organism>
<sequence length="139" mass="15898">MVTPLIATFTNTLRHHQDACKHTRFSLQKLCATAVTSNDNFEKQLLEFSETEQISIFLFSYAKRCPRRLGRDPLMGGEGEGDNSGSEDHDTGAYNRNRGFHFFRETPTWLDSHEGKISMTEKFPSLRLLVQSRPQNTDS</sequence>
<comment type="caution">
    <text evidence="2">The sequence shown here is derived from an EMBL/GenBank/DDBJ whole genome shotgun (WGS) entry which is preliminary data.</text>
</comment>
<evidence type="ECO:0000313" key="3">
    <source>
        <dbReference type="Proteomes" id="UP001283361"/>
    </source>
</evidence>